<keyword evidence="3" id="KW-1185">Reference proteome</keyword>
<evidence type="ECO:0000256" key="1">
    <source>
        <dbReference type="SAM" id="MobiDB-lite"/>
    </source>
</evidence>
<dbReference type="EMBL" id="JAHRHY010000002">
    <property type="protein sequence ID" value="KAG9071993.1"/>
    <property type="molecule type" value="Genomic_DNA"/>
</dbReference>
<evidence type="ECO:0000313" key="2">
    <source>
        <dbReference type="EMBL" id="KAG9071993.1"/>
    </source>
</evidence>
<name>A0A9P8BY33_9FUNG</name>
<dbReference type="AlphaFoldDB" id="A0A9P8BY33"/>
<protein>
    <submittedName>
        <fullName evidence="2">Uncharacterized protein</fullName>
    </submittedName>
</protein>
<dbReference type="OrthoDB" id="2448637at2759"/>
<feature type="compositionally biased region" description="Pro residues" evidence="1">
    <location>
        <begin position="213"/>
        <end position="224"/>
    </location>
</feature>
<evidence type="ECO:0000313" key="3">
    <source>
        <dbReference type="Proteomes" id="UP000707451"/>
    </source>
</evidence>
<feature type="region of interest" description="Disordered" evidence="1">
    <location>
        <begin position="205"/>
        <end position="224"/>
    </location>
</feature>
<accession>A0A9P8BY33</accession>
<dbReference type="Proteomes" id="UP000707451">
    <property type="component" value="Unassembled WGS sequence"/>
</dbReference>
<gene>
    <name evidence="2" type="ORF">KI688_006212</name>
</gene>
<comment type="caution">
    <text evidence="2">The sequence shown here is derived from an EMBL/GenBank/DDBJ whole genome shotgun (WGS) entry which is preliminary data.</text>
</comment>
<feature type="region of interest" description="Disordered" evidence="1">
    <location>
        <begin position="81"/>
        <end position="100"/>
    </location>
</feature>
<reference evidence="2" key="1">
    <citation type="submission" date="2021-06" db="EMBL/GenBank/DDBJ databases">
        <title>Genome Sequence of Mortierella hyaline Strain SCG-10, a Cold-Adapted, Nitrate-Reducing Fungus Isolated from Soil in Minnesota, USA.</title>
        <authorList>
            <person name="Aldossari N."/>
        </authorList>
    </citation>
    <scope>NUCLEOTIDE SEQUENCE</scope>
    <source>
        <strain evidence="2">SCG-10</strain>
    </source>
</reference>
<feature type="region of interest" description="Disordered" evidence="1">
    <location>
        <begin position="1"/>
        <end position="62"/>
    </location>
</feature>
<feature type="compositionally biased region" description="Basic and acidic residues" evidence="1">
    <location>
        <begin position="48"/>
        <end position="62"/>
    </location>
</feature>
<organism evidence="2 3">
    <name type="scientific">Linnemannia hyalina</name>
    <dbReference type="NCBI Taxonomy" id="64524"/>
    <lineage>
        <taxon>Eukaryota</taxon>
        <taxon>Fungi</taxon>
        <taxon>Fungi incertae sedis</taxon>
        <taxon>Mucoromycota</taxon>
        <taxon>Mortierellomycotina</taxon>
        <taxon>Mortierellomycetes</taxon>
        <taxon>Mortierellales</taxon>
        <taxon>Mortierellaceae</taxon>
        <taxon>Linnemannia</taxon>
    </lineage>
</organism>
<sequence>MPSTHFSPRLPINPPPASAGHHHHHHRNQSSVSSFISAGGAMIGIDSGPRKTAAEKAAERDWQEQARQIFQLSTVSAKGHFLPPSPSPLELGKQGSNDRFKDNDTDYFTTIIISTSPERVRTFLSTESSISPAVVVGQDKENSKVAATPPNLPPPYVSAVAIPVVAAIPAAIPKRRVVAPADTLSTPPSIDAKYTILAVVQLQLQQQSTTAPSSPPPRIPDAQK</sequence>
<proteinExistence type="predicted"/>